<keyword evidence="3 6" id="KW-0479">Metal-binding</keyword>
<evidence type="ECO:0000256" key="6">
    <source>
        <dbReference type="PIRSR" id="PIRSR004869-50"/>
    </source>
</evidence>
<evidence type="ECO:0000256" key="4">
    <source>
        <dbReference type="ARBA" id="ARBA00023004"/>
    </source>
</evidence>
<dbReference type="PANTHER" id="PTHR30352">
    <property type="entry name" value="PYRUVATE FORMATE-LYASE-ACTIVATING ENZYME"/>
    <property type="match status" value="1"/>
</dbReference>
<accession>A0A1F7RMD8</accession>
<dbReference type="InterPro" id="IPR027596">
    <property type="entry name" value="AmmeMemoSam_rS"/>
</dbReference>
<evidence type="ECO:0000313" key="8">
    <source>
        <dbReference type="EMBL" id="OGL42683.1"/>
    </source>
</evidence>
<keyword evidence="1" id="KW-0004">4Fe-4S</keyword>
<organism evidence="8 9">
    <name type="scientific">Candidatus Schekmanbacteria bacterium GWA2_38_11</name>
    <dbReference type="NCBI Taxonomy" id="1817876"/>
    <lineage>
        <taxon>Bacteria</taxon>
        <taxon>Candidatus Schekmaniibacteriota</taxon>
    </lineage>
</organism>
<comment type="cofactor">
    <cofactor evidence="6">
        <name>[4Fe-4S] cluster</name>
        <dbReference type="ChEBI" id="CHEBI:49883"/>
    </cofactor>
    <text evidence="6">Binds 1 [4Fe-4S] cluster. The cluster is coordinated with 3 cysteines and an exchangeable S-adenosyl-L-methionine.</text>
</comment>
<proteinExistence type="predicted"/>
<dbReference type="SUPFAM" id="SSF102114">
    <property type="entry name" value="Radical SAM enzymes"/>
    <property type="match status" value="1"/>
</dbReference>
<dbReference type="PROSITE" id="PS51918">
    <property type="entry name" value="RADICAL_SAM"/>
    <property type="match status" value="1"/>
</dbReference>
<dbReference type="InterPro" id="IPR034457">
    <property type="entry name" value="Organic_radical-activating"/>
</dbReference>
<evidence type="ECO:0000256" key="5">
    <source>
        <dbReference type="ARBA" id="ARBA00023014"/>
    </source>
</evidence>
<keyword evidence="5 6" id="KW-0411">Iron-sulfur</keyword>
<dbReference type="PIRSF" id="PIRSF004869">
    <property type="entry name" value="PflX_prd"/>
    <property type="match status" value="1"/>
</dbReference>
<protein>
    <submittedName>
        <fullName evidence="8">AmmeMemoRadiSam system radical SAM enzyme</fullName>
    </submittedName>
</protein>
<dbReference type="GO" id="GO:0046872">
    <property type="term" value="F:metal ion binding"/>
    <property type="evidence" value="ECO:0007669"/>
    <property type="project" value="UniProtKB-KW"/>
</dbReference>
<reference evidence="8 9" key="1">
    <citation type="journal article" date="2016" name="Nat. Commun.">
        <title>Thousands of microbial genomes shed light on interconnected biogeochemical processes in an aquifer system.</title>
        <authorList>
            <person name="Anantharaman K."/>
            <person name="Brown C.T."/>
            <person name="Hug L.A."/>
            <person name="Sharon I."/>
            <person name="Castelle C.J."/>
            <person name="Probst A.J."/>
            <person name="Thomas B.C."/>
            <person name="Singh A."/>
            <person name="Wilkins M.J."/>
            <person name="Karaoz U."/>
            <person name="Brodie E.L."/>
            <person name="Williams K.H."/>
            <person name="Hubbard S.S."/>
            <person name="Banfield J.F."/>
        </authorList>
    </citation>
    <scope>NUCLEOTIDE SEQUENCE [LARGE SCALE GENOMIC DNA]</scope>
</reference>
<dbReference type="Gene3D" id="3.20.20.70">
    <property type="entry name" value="Aldolase class I"/>
    <property type="match status" value="1"/>
</dbReference>
<feature type="binding site" evidence="6">
    <location>
        <position position="89"/>
    </location>
    <ligand>
        <name>[4Fe-4S] cluster</name>
        <dbReference type="ChEBI" id="CHEBI:49883"/>
        <note>4Fe-4S-S-AdoMet</note>
    </ligand>
</feature>
<dbReference type="GO" id="GO:0003824">
    <property type="term" value="F:catalytic activity"/>
    <property type="evidence" value="ECO:0007669"/>
    <property type="project" value="InterPro"/>
</dbReference>
<dbReference type="InterPro" id="IPR006638">
    <property type="entry name" value="Elp3/MiaA/NifB-like_rSAM"/>
</dbReference>
<feature type="binding site" evidence="6">
    <location>
        <position position="86"/>
    </location>
    <ligand>
        <name>[4Fe-4S] cluster</name>
        <dbReference type="ChEBI" id="CHEBI:49883"/>
        <note>4Fe-4S-S-AdoMet</note>
    </ligand>
</feature>
<dbReference type="SFLD" id="SFLDS00029">
    <property type="entry name" value="Radical_SAM"/>
    <property type="match status" value="1"/>
</dbReference>
<keyword evidence="4 6" id="KW-0408">Iron</keyword>
<dbReference type="SMART" id="SM00729">
    <property type="entry name" value="Elp3"/>
    <property type="match status" value="1"/>
</dbReference>
<evidence type="ECO:0000259" key="7">
    <source>
        <dbReference type="PROSITE" id="PS51918"/>
    </source>
</evidence>
<dbReference type="InterPro" id="IPR016431">
    <property type="entry name" value="Pyrv-formate_lyase-activ_prd"/>
</dbReference>
<dbReference type="NCBIfam" id="TIGR04337">
    <property type="entry name" value="AmmeMemoSam_rS"/>
    <property type="match status" value="1"/>
</dbReference>
<gene>
    <name evidence="8" type="ORF">A2042_09515</name>
</gene>
<evidence type="ECO:0000256" key="2">
    <source>
        <dbReference type="ARBA" id="ARBA00022691"/>
    </source>
</evidence>
<keyword evidence="2 6" id="KW-0949">S-adenosyl-L-methionine</keyword>
<feature type="binding site" evidence="6">
    <location>
        <position position="82"/>
    </location>
    <ligand>
        <name>[4Fe-4S] cluster</name>
        <dbReference type="ChEBI" id="CHEBI:49883"/>
        <note>4Fe-4S-S-AdoMet</note>
    </ligand>
</feature>
<feature type="domain" description="Radical SAM core" evidence="7">
    <location>
        <begin position="67"/>
        <end position="279"/>
    </location>
</feature>
<comment type="caution">
    <text evidence="8">The sequence shown here is derived from an EMBL/GenBank/DDBJ whole genome shotgun (WGS) entry which is preliminary data.</text>
</comment>
<dbReference type="GO" id="GO:0051539">
    <property type="term" value="F:4 iron, 4 sulfur cluster binding"/>
    <property type="evidence" value="ECO:0007669"/>
    <property type="project" value="UniProtKB-KW"/>
</dbReference>
<dbReference type="InterPro" id="IPR007197">
    <property type="entry name" value="rSAM"/>
</dbReference>
<dbReference type="EMBL" id="MGDB01000032">
    <property type="protein sequence ID" value="OGL42683.1"/>
    <property type="molecule type" value="Genomic_DNA"/>
</dbReference>
<evidence type="ECO:0000313" key="9">
    <source>
        <dbReference type="Proteomes" id="UP000178526"/>
    </source>
</evidence>
<sequence length="338" mass="38072">MKEAMLYEKLDDEKVKCNLCAHRCVIIPSKRGICCVRQNIGGVLYSLVYGKATALNVDPIEKKPLYHFYPGSKALSMATIGCNFRCTFCQNHDISQASKKGWEGTERKDILPNEIIDLAIKYECRSISFTYTEPTIFFEYAYETAKLAADAGIANNFVTNGFMTEEALNTISPYLHAANVDLKCFDEETYFRVMGGRLQPVLDSLKLMKKLKIWVEVTTLILPTINDSDEELREIANFIAGLGKETPWHVSRFHPDYNMFDIPPTPVETIKRAREIGKKAGLCYVYTGNILWHEGEATCCCKCGNLLIERTGFSINKSSIKESCCPKCKEPVDGVGME</sequence>
<dbReference type="InterPro" id="IPR013785">
    <property type="entry name" value="Aldolase_TIM"/>
</dbReference>
<dbReference type="SFLD" id="SFLDG01101">
    <property type="entry name" value="Uncharacterised_Radical_SAM_Su"/>
    <property type="match status" value="1"/>
</dbReference>
<evidence type="ECO:0000256" key="3">
    <source>
        <dbReference type="ARBA" id="ARBA00022723"/>
    </source>
</evidence>
<dbReference type="InterPro" id="IPR058240">
    <property type="entry name" value="rSAM_sf"/>
</dbReference>
<dbReference type="CDD" id="cd01335">
    <property type="entry name" value="Radical_SAM"/>
    <property type="match status" value="1"/>
</dbReference>
<dbReference type="PANTHER" id="PTHR30352:SF5">
    <property type="entry name" value="PYRUVATE FORMATE-LYASE 1-ACTIVATING ENZYME"/>
    <property type="match status" value="1"/>
</dbReference>
<dbReference type="Proteomes" id="UP000178526">
    <property type="component" value="Unassembled WGS sequence"/>
</dbReference>
<evidence type="ECO:0000256" key="1">
    <source>
        <dbReference type="ARBA" id="ARBA00022485"/>
    </source>
</evidence>
<name>A0A1F7RMD8_9BACT</name>
<dbReference type="AlphaFoldDB" id="A0A1F7RMD8"/>
<dbReference type="Pfam" id="PF04055">
    <property type="entry name" value="Radical_SAM"/>
    <property type="match status" value="1"/>
</dbReference>